<dbReference type="PANTHER" id="PTHR45228:SF9">
    <property type="entry name" value="3'3'-CGAMP-SPECIFIC PHOSPHODIESTERASE 2"/>
    <property type="match status" value="1"/>
</dbReference>
<feature type="domain" description="Response regulatory" evidence="2">
    <location>
        <begin position="22"/>
        <end position="147"/>
    </location>
</feature>
<dbReference type="Pfam" id="PF00072">
    <property type="entry name" value="Response_reg"/>
    <property type="match status" value="1"/>
</dbReference>
<evidence type="ECO:0000259" key="2">
    <source>
        <dbReference type="PROSITE" id="PS50110"/>
    </source>
</evidence>
<dbReference type="InterPro" id="IPR011006">
    <property type="entry name" value="CheY-like_superfamily"/>
</dbReference>
<dbReference type="EMBL" id="JBHLZN010000005">
    <property type="protein sequence ID" value="MFB9887584.1"/>
    <property type="molecule type" value="Genomic_DNA"/>
</dbReference>
<dbReference type="CDD" id="cd00077">
    <property type="entry name" value="HDc"/>
    <property type="match status" value="1"/>
</dbReference>
<dbReference type="Pfam" id="PF11849">
    <property type="entry name" value="DUF3369"/>
    <property type="match status" value="1"/>
</dbReference>
<evidence type="ECO:0000259" key="3">
    <source>
        <dbReference type="PROSITE" id="PS51832"/>
    </source>
</evidence>
<evidence type="ECO:0000313" key="4">
    <source>
        <dbReference type="EMBL" id="MFB9887584.1"/>
    </source>
</evidence>
<dbReference type="SUPFAM" id="SSF109604">
    <property type="entry name" value="HD-domain/PDEase-like"/>
    <property type="match status" value="1"/>
</dbReference>
<dbReference type="InterPro" id="IPR052020">
    <property type="entry name" value="Cyclic_di-GMP/3'3'-cGAMP_PDE"/>
</dbReference>
<accession>A0ABV5ZGG1</accession>
<dbReference type="PROSITE" id="PS50110">
    <property type="entry name" value="RESPONSE_REGULATORY"/>
    <property type="match status" value="1"/>
</dbReference>
<dbReference type="InterPro" id="IPR001789">
    <property type="entry name" value="Sig_transdc_resp-reg_receiver"/>
</dbReference>
<keyword evidence="1" id="KW-0597">Phosphoprotein</keyword>
<sequence>MDDLIFAPDQPDAQPNQAEPWLVLVVDDEPEVHQVTRLALQDFEFEGRPLKFLNAYSGAEAIKILDIQHEFIALALLDVVMESDHAGLELVRYIRERLQNSHMRLVLRTGQPGQAPEHKVIVDYDINDYKAKTELTVQKLSTLMYASLRGYRDIMTIEGNRRGLKQVIDAAVDIFRRQSLIQLVDGVMEQLIGLLRMDKGVLIERTRQVAAALIADELRVLVANDGYQHLIGQSASQALLPHERNLILQALNQGQHIFTEKAAVLVCTNNHQQALALYMEGGQAISTLDRQLLELFIRNVSVAFENVQLNQDIEETQREIVYLLGEAVEARSHETGHHVKRVAEYCFLLGKLCGMSDEEATILRYASPLHDLGKIGIPDDILNKPGKHDSHEWKVMKSHAELGYELLKSSHRPILQAAAIIALDHHERWDGSGYPNHKKGTDIHLYGRITAIADVFDALCSERCYKPAWPIERALELIKGESGRHFDPKLVQLFLDNAEEFIHIRQLYQD</sequence>
<evidence type="ECO:0000256" key="1">
    <source>
        <dbReference type="PROSITE-ProRule" id="PRU00169"/>
    </source>
</evidence>
<dbReference type="InterPro" id="IPR003607">
    <property type="entry name" value="HD/PDEase_dom"/>
</dbReference>
<name>A0ABV5ZGG1_9GAMM</name>
<dbReference type="PROSITE" id="PS51832">
    <property type="entry name" value="HD_GYP"/>
    <property type="match status" value="1"/>
</dbReference>
<dbReference type="RefSeq" id="WP_027312742.1">
    <property type="nucleotide sequence ID" value="NZ_JBHLZN010000005.1"/>
</dbReference>
<dbReference type="InterPro" id="IPR021800">
    <property type="entry name" value="DUF3369"/>
</dbReference>
<dbReference type="PANTHER" id="PTHR45228">
    <property type="entry name" value="CYCLIC DI-GMP PHOSPHODIESTERASE TM_0186-RELATED"/>
    <property type="match status" value="1"/>
</dbReference>
<proteinExistence type="predicted"/>
<organism evidence="4 5">
    <name type="scientific">Balneatrix alpica</name>
    <dbReference type="NCBI Taxonomy" id="75684"/>
    <lineage>
        <taxon>Bacteria</taxon>
        <taxon>Pseudomonadati</taxon>
        <taxon>Pseudomonadota</taxon>
        <taxon>Gammaproteobacteria</taxon>
        <taxon>Oceanospirillales</taxon>
        <taxon>Balneatrichaceae</taxon>
        <taxon>Balneatrix</taxon>
    </lineage>
</organism>
<gene>
    <name evidence="4" type="ORF">ACFFLH_14275</name>
</gene>
<dbReference type="Gene3D" id="3.40.50.2300">
    <property type="match status" value="1"/>
</dbReference>
<dbReference type="SMART" id="SM00471">
    <property type="entry name" value="HDc"/>
    <property type="match status" value="1"/>
</dbReference>
<protein>
    <submittedName>
        <fullName evidence="4">DUF3369 domain-containing protein</fullName>
    </submittedName>
</protein>
<feature type="domain" description="HD-GYP" evidence="3">
    <location>
        <begin position="313"/>
        <end position="510"/>
    </location>
</feature>
<comment type="caution">
    <text evidence="4">The sequence shown here is derived from an EMBL/GenBank/DDBJ whole genome shotgun (WGS) entry which is preliminary data.</text>
</comment>
<reference evidence="4 5" key="1">
    <citation type="submission" date="2024-09" db="EMBL/GenBank/DDBJ databases">
        <authorList>
            <person name="Sun Q."/>
            <person name="Mori K."/>
        </authorList>
    </citation>
    <scope>NUCLEOTIDE SEQUENCE [LARGE SCALE GENOMIC DNA]</scope>
    <source>
        <strain evidence="4 5">ATCC 51285</strain>
    </source>
</reference>
<dbReference type="SUPFAM" id="SSF52172">
    <property type="entry name" value="CheY-like"/>
    <property type="match status" value="1"/>
</dbReference>
<feature type="modified residue" description="4-aspartylphosphate" evidence="1">
    <location>
        <position position="78"/>
    </location>
</feature>
<dbReference type="InterPro" id="IPR037522">
    <property type="entry name" value="HD_GYP_dom"/>
</dbReference>
<dbReference type="Pfam" id="PF13487">
    <property type="entry name" value="HD_5"/>
    <property type="match status" value="1"/>
</dbReference>
<evidence type="ECO:0000313" key="5">
    <source>
        <dbReference type="Proteomes" id="UP001589628"/>
    </source>
</evidence>
<dbReference type="Gene3D" id="1.10.3210.10">
    <property type="entry name" value="Hypothetical protein af1432"/>
    <property type="match status" value="1"/>
</dbReference>
<dbReference type="Proteomes" id="UP001589628">
    <property type="component" value="Unassembled WGS sequence"/>
</dbReference>
<keyword evidence="5" id="KW-1185">Reference proteome</keyword>